<evidence type="ECO:0000313" key="3">
    <source>
        <dbReference type="Proteomes" id="UP000076798"/>
    </source>
</evidence>
<dbReference type="PROSITE" id="PS50181">
    <property type="entry name" value="FBOX"/>
    <property type="match status" value="1"/>
</dbReference>
<dbReference type="EMBL" id="KV428223">
    <property type="protein sequence ID" value="KZT33723.1"/>
    <property type="molecule type" value="Genomic_DNA"/>
</dbReference>
<accession>A0A165YXT7</accession>
<dbReference type="Pfam" id="PF00646">
    <property type="entry name" value="F-box"/>
    <property type="match status" value="1"/>
</dbReference>
<reference evidence="2 3" key="1">
    <citation type="journal article" date="2016" name="Mol. Biol. Evol.">
        <title>Comparative Genomics of Early-Diverging Mushroom-Forming Fungi Provides Insights into the Origins of Lignocellulose Decay Capabilities.</title>
        <authorList>
            <person name="Nagy L.G."/>
            <person name="Riley R."/>
            <person name="Tritt A."/>
            <person name="Adam C."/>
            <person name="Daum C."/>
            <person name="Floudas D."/>
            <person name="Sun H."/>
            <person name="Yadav J.S."/>
            <person name="Pangilinan J."/>
            <person name="Larsson K.H."/>
            <person name="Matsuura K."/>
            <person name="Barry K."/>
            <person name="Labutti K."/>
            <person name="Kuo R."/>
            <person name="Ohm R.A."/>
            <person name="Bhattacharya S.S."/>
            <person name="Shirouzu T."/>
            <person name="Yoshinaga Y."/>
            <person name="Martin F.M."/>
            <person name="Grigoriev I.V."/>
            <person name="Hibbett D.S."/>
        </authorList>
    </citation>
    <scope>NUCLEOTIDE SEQUENCE [LARGE SCALE GENOMIC DNA]</scope>
    <source>
        <strain evidence="2 3">HHB10207 ss-3</strain>
    </source>
</reference>
<proteinExistence type="predicted"/>
<dbReference type="InterPro" id="IPR036047">
    <property type="entry name" value="F-box-like_dom_sf"/>
</dbReference>
<gene>
    <name evidence="2" type="ORF">SISSUDRAFT_1132381</name>
</gene>
<evidence type="ECO:0000313" key="2">
    <source>
        <dbReference type="EMBL" id="KZT33723.1"/>
    </source>
</evidence>
<sequence length="505" mass="56936">MGILVMPPEIILHVLEGMTVQDVINVAQTCQLLRDIVLSNKQAIANTRDRCAVSLPLGYASKTISGPELYAAAARSVAVSKRFSSSNKSLKPRSEQFCDLCSLTLPWGREHYPSNFYLREDVLAFQFRSSVSVIKLDSPTHILTSIRFKNEDASAYKVAYQMLDSGETLIIAALAIDRSEDVQGEFLQVMEVSLAEETFGTTLSGFQIGMPGGTETVHLRDPYIVLNLHSGRCRIVDWRARTGITFAVLDDMPAQEEDEIEFEELDIDTVYIHPNDPMILIVDSHWNTMIFFIDIPTDMPRLTHWASYDSSHWNKRQIAPREAPRPQFPWSERLDSRIVISGLRSISPTTQVLDFLTTEEVADDLITTPDRMLIHKTIVSRMSLNITDWTMRSERIKMNSKVLINPDFRLLGSDVAAEGLFSMAIWVGQSQTLIAPKFNDGPGHGDNSSRVKLLLPKCLTAPRYSTSKDHAGKRLNNQLLVPTFFDVRQGILYVFIDTGFHIVHY</sequence>
<feature type="domain" description="F-box" evidence="1">
    <location>
        <begin position="1"/>
        <end position="47"/>
    </location>
</feature>
<keyword evidence="3" id="KW-1185">Reference proteome</keyword>
<dbReference type="AlphaFoldDB" id="A0A165YXT7"/>
<organism evidence="2 3">
    <name type="scientific">Sistotremastrum suecicum HHB10207 ss-3</name>
    <dbReference type="NCBI Taxonomy" id="1314776"/>
    <lineage>
        <taxon>Eukaryota</taxon>
        <taxon>Fungi</taxon>
        <taxon>Dikarya</taxon>
        <taxon>Basidiomycota</taxon>
        <taxon>Agaricomycotina</taxon>
        <taxon>Agaricomycetes</taxon>
        <taxon>Sistotremastrales</taxon>
        <taxon>Sistotremastraceae</taxon>
        <taxon>Sistotremastrum</taxon>
    </lineage>
</organism>
<dbReference type="SUPFAM" id="SSF81383">
    <property type="entry name" value="F-box domain"/>
    <property type="match status" value="1"/>
</dbReference>
<name>A0A165YXT7_9AGAM</name>
<evidence type="ECO:0000259" key="1">
    <source>
        <dbReference type="PROSITE" id="PS50181"/>
    </source>
</evidence>
<dbReference type="Proteomes" id="UP000076798">
    <property type="component" value="Unassembled WGS sequence"/>
</dbReference>
<dbReference type="InterPro" id="IPR001810">
    <property type="entry name" value="F-box_dom"/>
</dbReference>
<protein>
    <recommendedName>
        <fullName evidence="1">F-box domain-containing protein</fullName>
    </recommendedName>
</protein>